<gene>
    <name evidence="7" type="ORF">G2W53_035567</name>
</gene>
<protein>
    <submittedName>
        <fullName evidence="7">E3 ubiquitin-protein ligase RHA2A-like</fullName>
    </submittedName>
</protein>
<dbReference type="GO" id="GO:0016567">
    <property type="term" value="P:protein ubiquitination"/>
    <property type="evidence" value="ECO:0007669"/>
    <property type="project" value="TreeGrafter"/>
</dbReference>
<dbReference type="PANTHER" id="PTHR45969:SF5">
    <property type="entry name" value="E3 UBIQUITIN-PROTEIN LIGASE RHA2A"/>
    <property type="match status" value="1"/>
</dbReference>
<dbReference type="SMART" id="SM00184">
    <property type="entry name" value="RING"/>
    <property type="match status" value="1"/>
</dbReference>
<dbReference type="PROSITE" id="PS50089">
    <property type="entry name" value="ZF_RING_2"/>
    <property type="match status" value="1"/>
</dbReference>
<dbReference type="CDD" id="cd16473">
    <property type="entry name" value="RING-H2_RNF103"/>
    <property type="match status" value="1"/>
</dbReference>
<dbReference type="Gene3D" id="3.30.40.10">
    <property type="entry name" value="Zinc/RING finger domain, C3HC4 (zinc finger)"/>
    <property type="match status" value="1"/>
</dbReference>
<dbReference type="AlphaFoldDB" id="A0A834SS16"/>
<dbReference type="GO" id="GO:0061630">
    <property type="term" value="F:ubiquitin protein ligase activity"/>
    <property type="evidence" value="ECO:0007669"/>
    <property type="project" value="TreeGrafter"/>
</dbReference>
<name>A0A834SS16_9FABA</name>
<sequence>MGLQNQLSDFSSGSIPLLLLAQIANCINYLRSFLLAFLRSLGLSRFHSNRVVVVDDAFLTAVGSGFAGLIIFSEQLHANRNLSDSFVASDDDSKCVVCRSKYREGDLVRRLPCRHVFHRGCFDGWLDQLKFNCPLCRSPLVSDERVALTERRVGTELLSWFSLQ</sequence>
<dbReference type="PANTHER" id="PTHR45969">
    <property type="entry name" value="RING ZINC FINGER PROTEIN-RELATED"/>
    <property type="match status" value="1"/>
</dbReference>
<evidence type="ECO:0000256" key="1">
    <source>
        <dbReference type="ARBA" id="ARBA00022723"/>
    </source>
</evidence>
<comment type="caution">
    <text evidence="7">The sequence shown here is derived from an EMBL/GenBank/DDBJ whole genome shotgun (WGS) entry which is preliminary data.</text>
</comment>
<dbReference type="SUPFAM" id="SSF57850">
    <property type="entry name" value="RING/U-box"/>
    <property type="match status" value="1"/>
</dbReference>
<evidence type="ECO:0000256" key="3">
    <source>
        <dbReference type="ARBA" id="ARBA00022833"/>
    </source>
</evidence>
<evidence type="ECO:0000256" key="5">
    <source>
        <dbReference type="SAM" id="Phobius"/>
    </source>
</evidence>
<evidence type="ECO:0000259" key="6">
    <source>
        <dbReference type="PROSITE" id="PS50089"/>
    </source>
</evidence>
<evidence type="ECO:0000313" key="7">
    <source>
        <dbReference type="EMBL" id="KAF7808824.1"/>
    </source>
</evidence>
<reference evidence="7" key="1">
    <citation type="submission" date="2020-09" db="EMBL/GenBank/DDBJ databases">
        <title>Genome-Enabled Discovery of Anthraquinone Biosynthesis in Senna tora.</title>
        <authorList>
            <person name="Kang S.-H."/>
            <person name="Pandey R.P."/>
            <person name="Lee C.-M."/>
            <person name="Sim J.-S."/>
            <person name="Jeong J.-T."/>
            <person name="Choi B.-S."/>
            <person name="Jung M."/>
            <person name="Ginzburg D."/>
            <person name="Zhao K."/>
            <person name="Won S.Y."/>
            <person name="Oh T.-J."/>
            <person name="Yu Y."/>
            <person name="Kim N.-H."/>
            <person name="Lee O.R."/>
            <person name="Lee T.-H."/>
            <person name="Bashyal P."/>
            <person name="Kim T.-S."/>
            <person name="Lee W.-H."/>
            <person name="Kawkins C."/>
            <person name="Kim C.-K."/>
            <person name="Kim J.S."/>
            <person name="Ahn B.O."/>
            <person name="Rhee S.Y."/>
            <person name="Sohng J.K."/>
        </authorList>
    </citation>
    <scope>NUCLEOTIDE SEQUENCE</scope>
    <source>
        <tissue evidence="7">Leaf</tissue>
    </source>
</reference>
<organism evidence="7 8">
    <name type="scientific">Senna tora</name>
    <dbReference type="NCBI Taxonomy" id="362788"/>
    <lineage>
        <taxon>Eukaryota</taxon>
        <taxon>Viridiplantae</taxon>
        <taxon>Streptophyta</taxon>
        <taxon>Embryophyta</taxon>
        <taxon>Tracheophyta</taxon>
        <taxon>Spermatophyta</taxon>
        <taxon>Magnoliopsida</taxon>
        <taxon>eudicotyledons</taxon>
        <taxon>Gunneridae</taxon>
        <taxon>Pentapetalae</taxon>
        <taxon>rosids</taxon>
        <taxon>fabids</taxon>
        <taxon>Fabales</taxon>
        <taxon>Fabaceae</taxon>
        <taxon>Caesalpinioideae</taxon>
        <taxon>Cassia clade</taxon>
        <taxon>Senna</taxon>
    </lineage>
</organism>
<evidence type="ECO:0000313" key="8">
    <source>
        <dbReference type="Proteomes" id="UP000634136"/>
    </source>
</evidence>
<evidence type="ECO:0000256" key="4">
    <source>
        <dbReference type="PROSITE-ProRule" id="PRU00175"/>
    </source>
</evidence>
<dbReference type="EMBL" id="JAAIUW010000011">
    <property type="protein sequence ID" value="KAF7808824.1"/>
    <property type="molecule type" value="Genomic_DNA"/>
</dbReference>
<feature type="transmembrane region" description="Helical" evidence="5">
    <location>
        <begin position="15"/>
        <end position="38"/>
    </location>
</feature>
<keyword evidence="5" id="KW-0472">Membrane</keyword>
<dbReference type="Pfam" id="PF13639">
    <property type="entry name" value="zf-RING_2"/>
    <property type="match status" value="1"/>
</dbReference>
<dbReference type="GO" id="GO:0008270">
    <property type="term" value="F:zinc ion binding"/>
    <property type="evidence" value="ECO:0007669"/>
    <property type="project" value="UniProtKB-KW"/>
</dbReference>
<keyword evidence="8" id="KW-1185">Reference proteome</keyword>
<keyword evidence="5" id="KW-1133">Transmembrane helix</keyword>
<keyword evidence="2 4" id="KW-0863">Zinc-finger</keyword>
<keyword evidence="1" id="KW-0479">Metal-binding</keyword>
<dbReference type="Proteomes" id="UP000634136">
    <property type="component" value="Unassembled WGS sequence"/>
</dbReference>
<accession>A0A834SS16</accession>
<dbReference type="InterPro" id="IPR013083">
    <property type="entry name" value="Znf_RING/FYVE/PHD"/>
</dbReference>
<keyword evidence="3" id="KW-0862">Zinc</keyword>
<evidence type="ECO:0000256" key="2">
    <source>
        <dbReference type="ARBA" id="ARBA00022771"/>
    </source>
</evidence>
<keyword evidence="5" id="KW-0812">Transmembrane</keyword>
<dbReference type="OrthoDB" id="8062037at2759"/>
<feature type="domain" description="RING-type" evidence="6">
    <location>
        <begin position="95"/>
        <end position="137"/>
    </location>
</feature>
<proteinExistence type="predicted"/>
<feature type="transmembrane region" description="Helical" evidence="5">
    <location>
        <begin position="50"/>
        <end position="72"/>
    </location>
</feature>
<dbReference type="InterPro" id="IPR001841">
    <property type="entry name" value="Znf_RING"/>
</dbReference>